<protein>
    <submittedName>
        <fullName evidence="1">Uncharacterized protein</fullName>
    </submittedName>
</protein>
<organism evidence="1 2">
    <name type="scientific">Cardiocondyla obscurior</name>
    <dbReference type="NCBI Taxonomy" id="286306"/>
    <lineage>
        <taxon>Eukaryota</taxon>
        <taxon>Metazoa</taxon>
        <taxon>Ecdysozoa</taxon>
        <taxon>Arthropoda</taxon>
        <taxon>Hexapoda</taxon>
        <taxon>Insecta</taxon>
        <taxon>Pterygota</taxon>
        <taxon>Neoptera</taxon>
        <taxon>Endopterygota</taxon>
        <taxon>Hymenoptera</taxon>
        <taxon>Apocrita</taxon>
        <taxon>Aculeata</taxon>
        <taxon>Formicoidea</taxon>
        <taxon>Formicidae</taxon>
        <taxon>Myrmicinae</taxon>
        <taxon>Cardiocondyla</taxon>
    </lineage>
</organism>
<name>A0AAW2E985_9HYME</name>
<keyword evidence="2" id="KW-1185">Reference proteome</keyword>
<dbReference type="Proteomes" id="UP001430953">
    <property type="component" value="Unassembled WGS sequence"/>
</dbReference>
<dbReference type="EMBL" id="JADYXP020000033">
    <property type="protein sequence ID" value="KAL0098849.1"/>
    <property type="molecule type" value="Genomic_DNA"/>
</dbReference>
<evidence type="ECO:0000313" key="1">
    <source>
        <dbReference type="EMBL" id="KAL0098849.1"/>
    </source>
</evidence>
<sequence length="125" mass="14834">MLRSENTLPYKKIRRGKKNKRILTPIFLPSSPESTKENGKPRILQVEEFFGKVKIIPKRKLDDGVRFLPWKLILLDSSPKRMRPPKLTLNQKDARLRRTTNPRWHLKTEDELLKKLQPLKKEITV</sequence>
<dbReference type="AlphaFoldDB" id="A0AAW2E985"/>
<proteinExistence type="predicted"/>
<comment type="caution">
    <text evidence="1">The sequence shown here is derived from an EMBL/GenBank/DDBJ whole genome shotgun (WGS) entry which is preliminary data.</text>
</comment>
<accession>A0AAW2E985</accession>
<gene>
    <name evidence="1" type="ORF">PUN28_020794</name>
</gene>
<reference evidence="1 2" key="1">
    <citation type="submission" date="2023-03" db="EMBL/GenBank/DDBJ databases">
        <title>High recombination rates correlate with genetic variation in Cardiocondyla obscurior ants.</title>
        <authorList>
            <person name="Errbii M."/>
        </authorList>
    </citation>
    <scope>NUCLEOTIDE SEQUENCE [LARGE SCALE GENOMIC DNA]</scope>
    <source>
        <strain evidence="1">Alpha-2009</strain>
        <tissue evidence="1">Whole body</tissue>
    </source>
</reference>
<evidence type="ECO:0000313" key="2">
    <source>
        <dbReference type="Proteomes" id="UP001430953"/>
    </source>
</evidence>